<dbReference type="InterPro" id="IPR013830">
    <property type="entry name" value="SGNH_hydro"/>
</dbReference>
<dbReference type="RefSeq" id="WP_188675837.1">
    <property type="nucleotide sequence ID" value="NZ_BMJH01000003.1"/>
</dbReference>
<name>A0A916XI52_9ACTN</name>
<dbReference type="NCBIfam" id="NF043016">
    <property type="entry name" value="DigluglyOctase"/>
    <property type="match status" value="1"/>
</dbReference>
<dbReference type="InterPro" id="IPR036514">
    <property type="entry name" value="SGNH_hydro_sf"/>
</dbReference>
<feature type="domain" description="SGNH hydrolase-type esterase" evidence="1">
    <location>
        <begin position="13"/>
        <end position="226"/>
    </location>
</feature>
<proteinExistence type="predicted"/>
<evidence type="ECO:0000259" key="1">
    <source>
        <dbReference type="Pfam" id="PF13472"/>
    </source>
</evidence>
<organism evidence="2 3">
    <name type="scientific">Hoyosella rhizosphaerae</name>
    <dbReference type="NCBI Taxonomy" id="1755582"/>
    <lineage>
        <taxon>Bacteria</taxon>
        <taxon>Bacillati</taxon>
        <taxon>Actinomycetota</taxon>
        <taxon>Actinomycetes</taxon>
        <taxon>Mycobacteriales</taxon>
        <taxon>Hoyosellaceae</taxon>
        <taxon>Hoyosella</taxon>
    </lineage>
</organism>
<dbReference type="Proteomes" id="UP000641514">
    <property type="component" value="Unassembled WGS sequence"/>
</dbReference>
<gene>
    <name evidence="2" type="ORF">GCM10011410_26510</name>
</gene>
<protein>
    <recommendedName>
        <fullName evidence="1">SGNH hydrolase-type esterase domain-containing protein</fullName>
    </recommendedName>
</protein>
<dbReference type="CDD" id="cd00229">
    <property type="entry name" value="SGNH_hydrolase"/>
    <property type="match status" value="1"/>
</dbReference>
<comment type="caution">
    <text evidence="2">The sequence shown here is derived from an EMBL/GenBank/DDBJ whole genome shotgun (WGS) entry which is preliminary data.</text>
</comment>
<dbReference type="Pfam" id="PF13472">
    <property type="entry name" value="Lipase_GDSL_2"/>
    <property type="match status" value="1"/>
</dbReference>
<dbReference type="InterPro" id="IPR050023">
    <property type="entry name" value="OctT"/>
</dbReference>
<dbReference type="SUPFAM" id="SSF52266">
    <property type="entry name" value="SGNH hydrolase"/>
    <property type="match status" value="1"/>
</dbReference>
<evidence type="ECO:0000313" key="2">
    <source>
        <dbReference type="EMBL" id="GGC72182.1"/>
    </source>
</evidence>
<reference evidence="2" key="2">
    <citation type="submission" date="2020-09" db="EMBL/GenBank/DDBJ databases">
        <authorList>
            <person name="Sun Q."/>
            <person name="Zhou Y."/>
        </authorList>
    </citation>
    <scope>NUCLEOTIDE SEQUENCE</scope>
    <source>
        <strain evidence="2">CGMCC 1.15478</strain>
    </source>
</reference>
<evidence type="ECO:0000313" key="3">
    <source>
        <dbReference type="Proteomes" id="UP000641514"/>
    </source>
</evidence>
<sequence>MSPSNTASPALLVIGDSLSFFGPKGGLPADHPQIWPNLVAAKLGLRSHLCARVGWTSRDGWWALTQDPLVWATIPHVRAVVIALGGMDSLPSPLPTALREQIRYIRPTRLRTAVRSVYRKLQPALSPLGWPMALPPSVTVSYLEKMREALSAVRPDIPIVAVLPALQYSESYARVQPGQPRTAHAIAAWAAKNNVPVVDIPGATFEHLRAGEGNPDGIHWNFDAHQRVATLMEAAIVSCERAIPDTSERSS</sequence>
<dbReference type="EMBL" id="BMJH01000003">
    <property type="protein sequence ID" value="GGC72182.1"/>
    <property type="molecule type" value="Genomic_DNA"/>
</dbReference>
<reference evidence="2" key="1">
    <citation type="journal article" date="2014" name="Int. J. Syst. Evol. Microbiol.">
        <title>Complete genome sequence of Corynebacterium casei LMG S-19264T (=DSM 44701T), isolated from a smear-ripened cheese.</title>
        <authorList>
            <consortium name="US DOE Joint Genome Institute (JGI-PGF)"/>
            <person name="Walter F."/>
            <person name="Albersmeier A."/>
            <person name="Kalinowski J."/>
            <person name="Ruckert C."/>
        </authorList>
    </citation>
    <scope>NUCLEOTIDE SEQUENCE</scope>
    <source>
        <strain evidence="2">CGMCC 1.15478</strain>
    </source>
</reference>
<keyword evidence="3" id="KW-1185">Reference proteome</keyword>
<dbReference type="AlphaFoldDB" id="A0A916XI52"/>
<accession>A0A916XI52</accession>
<dbReference type="Gene3D" id="3.40.50.1110">
    <property type="entry name" value="SGNH hydrolase"/>
    <property type="match status" value="1"/>
</dbReference>